<protein>
    <submittedName>
        <fullName evidence="1">Uncharacterized protein</fullName>
    </submittedName>
</protein>
<sequence length="124" mass="14133">MPSKENYQENWNGFLSDKAYQADSDKFGKDAFKEGKTFKFKGRYYRAIYTKDDKSNGFQDVAVAPTVSGNRDDKRLNYNDVQIATAVTNPDDIKDIVTDGTEITESRALGGKDKKYYNVKYTLL</sequence>
<organism evidence="1 2">
    <name type="scientific">Fructilactobacillus florum 8D</name>
    <dbReference type="NCBI Taxonomy" id="1221538"/>
    <lineage>
        <taxon>Bacteria</taxon>
        <taxon>Bacillati</taxon>
        <taxon>Bacillota</taxon>
        <taxon>Bacilli</taxon>
        <taxon>Lactobacillales</taxon>
        <taxon>Lactobacillaceae</taxon>
        <taxon>Fructilactobacillus</taxon>
    </lineage>
</organism>
<keyword evidence="2" id="KW-1185">Reference proteome</keyword>
<comment type="caution">
    <text evidence="1">The sequence shown here is derived from an EMBL/GenBank/DDBJ whole genome shotgun (WGS) entry which is preliminary data.</text>
</comment>
<dbReference type="PATRIC" id="fig|1221538.3.peg.862"/>
<accession>W9EGU3</accession>
<dbReference type="AlphaFoldDB" id="W9EGU3"/>
<reference evidence="1 2" key="1">
    <citation type="submission" date="2012-08" db="EMBL/GenBank/DDBJ databases">
        <title>Genome sequencing of Lactobacillus florum 8D.</title>
        <authorList>
            <person name="Kim E.B."/>
            <person name="Marco M.L."/>
        </authorList>
    </citation>
    <scope>NUCLEOTIDE SEQUENCE [LARGE SCALE GENOMIC DNA]</scope>
    <source>
        <strain evidence="1 2">8D</strain>
    </source>
</reference>
<name>W9EGU3_9LACO</name>
<dbReference type="Proteomes" id="UP000019474">
    <property type="component" value="Unassembled WGS sequence"/>
</dbReference>
<evidence type="ECO:0000313" key="1">
    <source>
        <dbReference type="EMBL" id="ETO40235.1"/>
    </source>
</evidence>
<dbReference type="RefSeq" id="WP_009166833.1">
    <property type="nucleotide sequence ID" value="NZ_ALXG01000036.1"/>
</dbReference>
<dbReference type="EMBL" id="ALXG01000036">
    <property type="protein sequence ID" value="ETO40235.1"/>
    <property type="molecule type" value="Genomic_DNA"/>
</dbReference>
<proteinExistence type="predicted"/>
<evidence type="ECO:0000313" key="2">
    <source>
        <dbReference type="Proteomes" id="UP000019474"/>
    </source>
</evidence>
<gene>
    <name evidence="1" type="ORF">B808_854</name>
</gene>